<proteinExistence type="predicted"/>
<keyword evidence="2" id="KW-1185">Reference proteome</keyword>
<evidence type="ECO:0000313" key="2">
    <source>
        <dbReference type="Proteomes" id="UP000060487"/>
    </source>
</evidence>
<name>A0ABR5SGV9_9BACT</name>
<protein>
    <submittedName>
        <fullName evidence="1">Uncharacterized protein</fullName>
    </submittedName>
</protein>
<gene>
    <name evidence="1" type="ORF">ASN18_1114</name>
</gene>
<reference evidence="1 2" key="1">
    <citation type="submission" date="2015-11" db="EMBL/GenBank/DDBJ databases">
        <authorList>
            <person name="Lin W."/>
        </authorList>
    </citation>
    <scope>NUCLEOTIDE SEQUENCE [LARGE SCALE GENOMIC DNA]</scope>
    <source>
        <strain evidence="1 2">HCH-1</strain>
    </source>
</reference>
<organism evidence="1 2">
    <name type="scientific">Candidatus Magnetominusculus xianensis</name>
    <dbReference type="NCBI Taxonomy" id="1748249"/>
    <lineage>
        <taxon>Bacteria</taxon>
        <taxon>Pseudomonadati</taxon>
        <taxon>Nitrospirota</taxon>
        <taxon>Nitrospiria</taxon>
        <taxon>Nitrospirales</taxon>
        <taxon>Nitrospiraceae</taxon>
        <taxon>Candidatus Magnetominusculus</taxon>
    </lineage>
</organism>
<accession>A0ABR5SGV9</accession>
<evidence type="ECO:0000313" key="1">
    <source>
        <dbReference type="EMBL" id="KWT90521.1"/>
    </source>
</evidence>
<comment type="caution">
    <text evidence="1">The sequence shown here is derived from an EMBL/GenBank/DDBJ whole genome shotgun (WGS) entry which is preliminary data.</text>
</comment>
<sequence length="30" mass="3446">MKYAEVIQLSPIEQIPKAFSVILDKENKNV</sequence>
<dbReference type="EMBL" id="LNQR01000035">
    <property type="protein sequence ID" value="KWT90521.1"/>
    <property type="molecule type" value="Genomic_DNA"/>
</dbReference>
<dbReference type="Proteomes" id="UP000060487">
    <property type="component" value="Unassembled WGS sequence"/>
</dbReference>